<gene>
    <name evidence="1" type="ORF">RND81_10G138800</name>
</gene>
<reference evidence="1" key="1">
    <citation type="submission" date="2024-03" db="EMBL/GenBank/DDBJ databases">
        <title>WGS assembly of Saponaria officinalis var. Norfolk2.</title>
        <authorList>
            <person name="Jenkins J."/>
            <person name="Shu S."/>
            <person name="Grimwood J."/>
            <person name="Barry K."/>
            <person name="Goodstein D."/>
            <person name="Schmutz J."/>
            <person name="Leebens-Mack J."/>
            <person name="Osbourn A."/>
        </authorList>
    </citation>
    <scope>NUCLEOTIDE SEQUENCE [LARGE SCALE GENOMIC DNA]</scope>
    <source>
        <strain evidence="1">JIC</strain>
    </source>
</reference>
<comment type="caution">
    <text evidence="1">The sequence shown here is derived from an EMBL/GenBank/DDBJ whole genome shotgun (WGS) entry which is preliminary data.</text>
</comment>
<dbReference type="Proteomes" id="UP001443914">
    <property type="component" value="Unassembled WGS sequence"/>
</dbReference>
<dbReference type="EMBL" id="JBDFQZ010000010">
    <property type="protein sequence ID" value="KAK9683409.1"/>
    <property type="molecule type" value="Genomic_DNA"/>
</dbReference>
<sequence>MLSLPLATVVKLLKDEGIASSLAPLYRSVESLGSYEPNIDQNTVLKPKVPVRIPLLSLDDYPKSLQFFVCAKHGQASDGKRAYCGGCGYFNGMEEVKYTYVRPDDYRQSVNGILGYVNASVPHIVTDNLEVKPMSPCRSPSSSP</sequence>
<dbReference type="PANTHER" id="PTHR33103">
    <property type="entry name" value="OS01G0153900 PROTEIN"/>
    <property type="match status" value="1"/>
</dbReference>
<organism evidence="1 2">
    <name type="scientific">Saponaria officinalis</name>
    <name type="common">Common soapwort</name>
    <name type="synonym">Lychnis saponaria</name>
    <dbReference type="NCBI Taxonomy" id="3572"/>
    <lineage>
        <taxon>Eukaryota</taxon>
        <taxon>Viridiplantae</taxon>
        <taxon>Streptophyta</taxon>
        <taxon>Embryophyta</taxon>
        <taxon>Tracheophyta</taxon>
        <taxon>Spermatophyta</taxon>
        <taxon>Magnoliopsida</taxon>
        <taxon>eudicotyledons</taxon>
        <taxon>Gunneridae</taxon>
        <taxon>Pentapetalae</taxon>
        <taxon>Caryophyllales</taxon>
        <taxon>Caryophyllaceae</taxon>
        <taxon>Caryophylleae</taxon>
        <taxon>Saponaria</taxon>
    </lineage>
</organism>
<proteinExistence type="predicted"/>
<protein>
    <submittedName>
        <fullName evidence="1">Uncharacterized protein</fullName>
    </submittedName>
</protein>
<dbReference type="Pfam" id="PF05056">
    <property type="entry name" value="DUF674"/>
    <property type="match status" value="1"/>
</dbReference>
<evidence type="ECO:0000313" key="1">
    <source>
        <dbReference type="EMBL" id="KAK9683409.1"/>
    </source>
</evidence>
<accession>A0AAW1I2F9</accession>
<name>A0AAW1I2F9_SAPOF</name>
<dbReference type="AlphaFoldDB" id="A0AAW1I2F9"/>
<dbReference type="PANTHER" id="PTHR33103:SF19">
    <property type="entry name" value="OS09G0544700 PROTEIN"/>
    <property type="match status" value="1"/>
</dbReference>
<keyword evidence="2" id="KW-1185">Reference proteome</keyword>
<evidence type="ECO:0000313" key="2">
    <source>
        <dbReference type="Proteomes" id="UP001443914"/>
    </source>
</evidence>
<dbReference type="InterPro" id="IPR007750">
    <property type="entry name" value="DUF674"/>
</dbReference>